<evidence type="ECO:0000313" key="1">
    <source>
        <dbReference type="EMBL" id="GIE53162.1"/>
    </source>
</evidence>
<keyword evidence="2" id="KW-1185">Reference proteome</keyword>
<proteinExistence type="predicted"/>
<name>A0A919JPN4_9ACTN</name>
<dbReference type="AlphaFoldDB" id="A0A919JPN4"/>
<dbReference type="EMBL" id="BOMQ01000079">
    <property type="protein sequence ID" value="GIE53162.1"/>
    <property type="molecule type" value="Genomic_DNA"/>
</dbReference>
<dbReference type="Proteomes" id="UP000647172">
    <property type="component" value="Unassembled WGS sequence"/>
</dbReference>
<organism evidence="1 2">
    <name type="scientific">Actinoplanes nipponensis</name>
    <dbReference type="NCBI Taxonomy" id="135950"/>
    <lineage>
        <taxon>Bacteria</taxon>
        <taxon>Bacillati</taxon>
        <taxon>Actinomycetota</taxon>
        <taxon>Actinomycetes</taxon>
        <taxon>Micromonosporales</taxon>
        <taxon>Micromonosporaceae</taxon>
        <taxon>Actinoplanes</taxon>
    </lineage>
</organism>
<protein>
    <submittedName>
        <fullName evidence="1">Uncharacterized protein</fullName>
    </submittedName>
</protein>
<comment type="caution">
    <text evidence="1">The sequence shown here is derived from an EMBL/GenBank/DDBJ whole genome shotgun (WGS) entry which is preliminary data.</text>
</comment>
<evidence type="ECO:0000313" key="2">
    <source>
        <dbReference type="Proteomes" id="UP000647172"/>
    </source>
</evidence>
<accession>A0A919JPN4</accession>
<sequence length="79" mass="9042">MRRIFHPAAGDPTRKGHAWRSVRRLTTLDRADADLALHDYAETGHIPVIVDEHAIPRAWHHRAGTVFPALEHTSPPRRR</sequence>
<gene>
    <name evidence="1" type="ORF">Ani05nite_66960</name>
</gene>
<reference evidence="1" key="1">
    <citation type="submission" date="2021-01" db="EMBL/GenBank/DDBJ databases">
        <title>Whole genome shotgun sequence of Actinoplanes nipponensis NBRC 14063.</title>
        <authorList>
            <person name="Komaki H."/>
            <person name="Tamura T."/>
        </authorList>
    </citation>
    <scope>NUCLEOTIDE SEQUENCE</scope>
    <source>
        <strain evidence="1">NBRC 14063</strain>
    </source>
</reference>